<sequence>MTAQHLTEFHGLPVFDLPSADASGEQPAPGAVAWRVRYDWDGTDDFEQIWQRFLDRVDCAAVTALVIGAWSEEMYEDGLDPVLQRVIDAKDRFPALRAFFLADVESEENEISWIEQVDLAPLLLAYPALEELGARGAHRVFTPVRHTALRKLRLESGGMAADVVRGISASELPALEHLELWLGSENYGGDTTVADLAPILSGTRFPALRHLGLQDSEIQDAIAEAVAHAPVVPVLETLALSLGVLTDVGAEALLSGQPLTHLHRLDLHHHFLTDELAQRLRDTLEPAGVDLDLSEQEKPDESHGRLWHYVAVAE</sequence>
<dbReference type="EMBL" id="JBHFAB010000016">
    <property type="protein sequence ID" value="MFC1419120.1"/>
    <property type="molecule type" value="Genomic_DNA"/>
</dbReference>
<comment type="caution">
    <text evidence="1">The sequence shown here is derived from an EMBL/GenBank/DDBJ whole genome shotgun (WGS) entry which is preliminary data.</text>
</comment>
<keyword evidence="2" id="KW-1185">Reference proteome</keyword>
<evidence type="ECO:0000313" key="2">
    <source>
        <dbReference type="Proteomes" id="UP001592531"/>
    </source>
</evidence>
<name>A0ABV6VZG1_9ACTN</name>
<dbReference type="Proteomes" id="UP001592531">
    <property type="component" value="Unassembled WGS sequence"/>
</dbReference>
<reference evidence="1 2" key="1">
    <citation type="submission" date="2024-09" db="EMBL/GenBank/DDBJ databases">
        <authorList>
            <person name="Lee S.D."/>
        </authorList>
    </citation>
    <scope>NUCLEOTIDE SEQUENCE [LARGE SCALE GENOMIC DNA]</scope>
    <source>
        <strain evidence="1 2">N8-3</strain>
    </source>
</reference>
<evidence type="ECO:0000313" key="1">
    <source>
        <dbReference type="EMBL" id="MFC1419120.1"/>
    </source>
</evidence>
<protein>
    <submittedName>
        <fullName evidence="1">STM4015 family protein</fullName>
    </submittedName>
</protein>
<dbReference type="InterPro" id="IPR047722">
    <property type="entry name" value="STM4015-like"/>
</dbReference>
<organism evidence="1 2">
    <name type="scientific">Streptacidiphilus cavernicola</name>
    <dbReference type="NCBI Taxonomy" id="3342716"/>
    <lineage>
        <taxon>Bacteria</taxon>
        <taxon>Bacillati</taxon>
        <taxon>Actinomycetota</taxon>
        <taxon>Actinomycetes</taxon>
        <taxon>Kitasatosporales</taxon>
        <taxon>Streptomycetaceae</taxon>
        <taxon>Streptacidiphilus</taxon>
    </lineage>
</organism>
<dbReference type="RefSeq" id="WP_380538111.1">
    <property type="nucleotide sequence ID" value="NZ_JBHFAB010000016.1"/>
</dbReference>
<dbReference type="NCBIfam" id="NF038076">
    <property type="entry name" value="fam_STM4015"/>
    <property type="match status" value="1"/>
</dbReference>
<proteinExistence type="predicted"/>
<gene>
    <name evidence="1" type="ORF">ACEZDE_21145</name>
</gene>
<dbReference type="Gene3D" id="3.80.10.10">
    <property type="entry name" value="Ribonuclease Inhibitor"/>
    <property type="match status" value="1"/>
</dbReference>
<dbReference type="SUPFAM" id="SSF52047">
    <property type="entry name" value="RNI-like"/>
    <property type="match status" value="1"/>
</dbReference>
<dbReference type="InterPro" id="IPR032675">
    <property type="entry name" value="LRR_dom_sf"/>
</dbReference>
<accession>A0ABV6VZG1</accession>